<dbReference type="Proteomes" id="UP001220530">
    <property type="component" value="Chromosome"/>
</dbReference>
<evidence type="ECO:0000256" key="2">
    <source>
        <dbReference type="SAM" id="SignalP"/>
    </source>
</evidence>
<feature type="signal peptide" evidence="2">
    <location>
        <begin position="1"/>
        <end position="21"/>
    </location>
</feature>
<keyword evidence="5" id="KW-1185">Reference proteome</keyword>
<evidence type="ECO:0000256" key="1">
    <source>
        <dbReference type="SAM" id="MobiDB-lite"/>
    </source>
</evidence>
<protein>
    <submittedName>
        <fullName evidence="4">PRC-barrel domain-containing protein</fullName>
    </submittedName>
</protein>
<gene>
    <name evidence="4" type="ORF">PSQ19_09525</name>
</gene>
<keyword evidence="2" id="KW-0732">Signal</keyword>
<proteinExistence type="predicted"/>
<feature type="chain" id="PRO_5045780024" evidence="2">
    <location>
        <begin position="22"/>
        <end position="308"/>
    </location>
</feature>
<reference evidence="4 5" key="1">
    <citation type="submission" date="2023-02" db="EMBL/GenBank/DDBJ databases">
        <title>Devosia algicola sp. nov., isolated from the phycosphere of marine algae.</title>
        <authorList>
            <person name="Kim J.M."/>
            <person name="Lee J.K."/>
            <person name="Choi B.J."/>
            <person name="Bayburt H."/>
            <person name="Jeon C.O."/>
        </authorList>
    </citation>
    <scope>NUCLEOTIDE SEQUENCE [LARGE SCALE GENOMIC DNA]</scope>
    <source>
        <strain evidence="4 5">G20-9</strain>
    </source>
</reference>
<feature type="domain" description="PRC-barrel" evidence="3">
    <location>
        <begin position="59"/>
        <end position="114"/>
    </location>
</feature>
<dbReference type="SUPFAM" id="SSF50346">
    <property type="entry name" value="PRC-barrel domain"/>
    <property type="match status" value="2"/>
</dbReference>
<accession>A0ABY7YSU6</accession>
<evidence type="ECO:0000313" key="4">
    <source>
        <dbReference type="EMBL" id="WDR04198.1"/>
    </source>
</evidence>
<evidence type="ECO:0000259" key="3">
    <source>
        <dbReference type="Pfam" id="PF05239"/>
    </source>
</evidence>
<feature type="region of interest" description="Disordered" evidence="1">
    <location>
        <begin position="177"/>
        <end position="199"/>
    </location>
</feature>
<sequence>MIRQLLGATVLIASLAGLSLAQEAPIATSTELEKVGLTPPTVVSQGYEAQPDDQLTSVIVGQTVYNSAGRDAQELGTITDLVLSSGNTVSAAVIDVGKFVGEDSKLVAVDFSQLQLVTSSDGGLRYVASTSQDAMTAAPTFIWADSEAAIGSSMTPEQEASQMVDGDPNATAVDPTITTDQPETEGNIGTSNNVDGAKPTPTDIATMNPDQLYGIAVYGIDQQIGTVNNVVSNPDGTIDAIIVDVGGFLGLGAKPVAVGVDNMNVSMDVNDTRYVFLNTTKAQLEAQTAYDPASYEADRTNQRMVIAP</sequence>
<feature type="domain" description="PRC-barrel" evidence="3">
    <location>
        <begin position="211"/>
        <end position="283"/>
    </location>
</feature>
<dbReference type="InterPro" id="IPR027275">
    <property type="entry name" value="PRC-brl_dom"/>
</dbReference>
<organism evidence="4 5">
    <name type="scientific">Devosia algicola</name>
    <dbReference type="NCBI Taxonomy" id="3026418"/>
    <lineage>
        <taxon>Bacteria</taxon>
        <taxon>Pseudomonadati</taxon>
        <taxon>Pseudomonadota</taxon>
        <taxon>Alphaproteobacteria</taxon>
        <taxon>Hyphomicrobiales</taxon>
        <taxon>Devosiaceae</taxon>
        <taxon>Devosia</taxon>
    </lineage>
</organism>
<dbReference type="Pfam" id="PF05239">
    <property type="entry name" value="PRC"/>
    <property type="match status" value="2"/>
</dbReference>
<dbReference type="InterPro" id="IPR011033">
    <property type="entry name" value="PRC_barrel-like_sf"/>
</dbReference>
<name>A0ABY7YSU6_9HYPH</name>
<dbReference type="PANTHER" id="PTHR36505">
    <property type="entry name" value="BLR1072 PROTEIN"/>
    <property type="match status" value="1"/>
</dbReference>
<dbReference type="PANTHER" id="PTHR36505:SF1">
    <property type="entry name" value="BLR1072 PROTEIN"/>
    <property type="match status" value="1"/>
</dbReference>
<dbReference type="RefSeq" id="WP_282220581.1">
    <property type="nucleotide sequence ID" value="NZ_CP118246.1"/>
</dbReference>
<dbReference type="Gene3D" id="2.30.30.240">
    <property type="entry name" value="PRC-barrel domain"/>
    <property type="match status" value="2"/>
</dbReference>
<dbReference type="EMBL" id="CP118246">
    <property type="protein sequence ID" value="WDR04198.1"/>
    <property type="molecule type" value="Genomic_DNA"/>
</dbReference>
<evidence type="ECO:0000313" key="5">
    <source>
        <dbReference type="Proteomes" id="UP001220530"/>
    </source>
</evidence>